<dbReference type="InterPro" id="IPR057268">
    <property type="entry name" value="Ribosomal_L18"/>
</dbReference>
<evidence type="ECO:0000313" key="9">
    <source>
        <dbReference type="Proteomes" id="UP000054359"/>
    </source>
</evidence>
<dbReference type="GO" id="GO:0003735">
    <property type="term" value="F:structural constituent of ribosome"/>
    <property type="evidence" value="ECO:0007669"/>
    <property type="project" value="InterPro"/>
</dbReference>
<dbReference type="STRING" id="407821.A0A087UMF1"/>
<keyword evidence="5" id="KW-0687">Ribonucleoprotein</keyword>
<feature type="non-terminal residue" evidence="8">
    <location>
        <position position="198"/>
    </location>
</feature>
<keyword evidence="9" id="KW-1185">Reference proteome</keyword>
<evidence type="ECO:0000256" key="7">
    <source>
        <dbReference type="ARBA" id="ARBA00082661"/>
    </source>
</evidence>
<dbReference type="CDD" id="cd00432">
    <property type="entry name" value="Ribosomal_L18_L5e"/>
    <property type="match status" value="1"/>
</dbReference>
<dbReference type="OMA" id="TSEWAIK"/>
<dbReference type="GO" id="GO:0005743">
    <property type="term" value="C:mitochondrial inner membrane"/>
    <property type="evidence" value="ECO:0007669"/>
    <property type="project" value="UniProtKB-ARBA"/>
</dbReference>
<evidence type="ECO:0000313" key="8">
    <source>
        <dbReference type="EMBL" id="KFM78540.1"/>
    </source>
</evidence>
<dbReference type="InterPro" id="IPR036967">
    <property type="entry name" value="Ribosomal_uS11_sf"/>
</dbReference>
<protein>
    <recommendedName>
        <fullName evidence="6">Large ribosomal subunit protein uL18m</fullName>
    </recommendedName>
    <alternativeName>
        <fullName evidence="7">39S ribosomal protein L18, mitochondrial</fullName>
    </alternativeName>
</protein>
<gene>
    <name evidence="8" type="ORF">X975_24289</name>
</gene>
<evidence type="ECO:0000256" key="2">
    <source>
        <dbReference type="ARBA" id="ARBA00007116"/>
    </source>
</evidence>
<reference evidence="8 9" key="1">
    <citation type="submission" date="2013-11" db="EMBL/GenBank/DDBJ databases">
        <title>Genome sequencing of Stegodyphus mimosarum.</title>
        <authorList>
            <person name="Bechsgaard J."/>
        </authorList>
    </citation>
    <scope>NUCLEOTIDE SEQUENCE [LARGE SCALE GENOMIC DNA]</scope>
</reference>
<evidence type="ECO:0000256" key="6">
    <source>
        <dbReference type="ARBA" id="ARBA00069051"/>
    </source>
</evidence>
<dbReference type="Proteomes" id="UP000054359">
    <property type="component" value="Unassembled WGS sequence"/>
</dbReference>
<proteinExistence type="inferred from homology"/>
<dbReference type="OrthoDB" id="1932324at2759"/>
<dbReference type="PANTHER" id="PTHR12899:SF3">
    <property type="entry name" value="LARGE RIBOSOMAL SUBUNIT PROTEIN UL18M"/>
    <property type="match status" value="1"/>
</dbReference>
<name>A0A087UMF1_STEMI</name>
<dbReference type="EMBL" id="KK120555">
    <property type="protein sequence ID" value="KFM78540.1"/>
    <property type="molecule type" value="Genomic_DNA"/>
</dbReference>
<evidence type="ECO:0000256" key="3">
    <source>
        <dbReference type="ARBA" id="ARBA00022980"/>
    </source>
</evidence>
<evidence type="ECO:0000256" key="4">
    <source>
        <dbReference type="ARBA" id="ARBA00023128"/>
    </source>
</evidence>
<accession>A0A087UMF1</accession>
<evidence type="ECO:0000256" key="5">
    <source>
        <dbReference type="ARBA" id="ARBA00023274"/>
    </source>
</evidence>
<dbReference type="InterPro" id="IPR005484">
    <property type="entry name" value="Ribosomal_uL18_bac/plant/anim"/>
</dbReference>
<dbReference type="AlphaFoldDB" id="A0A087UMF1"/>
<keyword evidence="4" id="KW-0496">Mitochondrion</keyword>
<dbReference type="FunFam" id="3.30.420.80:FF:000005">
    <property type="entry name" value="39S ribosomal protein L18, mitochondrial"/>
    <property type="match status" value="1"/>
</dbReference>
<sequence length="198" mass="22834">MASIKFLRNFQWTPIRKFNWKYPYPKELQPSPPPKEAINPDNIVKPEEPLSANDVFNGEYINRNPRNLEQMLLEIKPNGYVIDAPDVVYWNKLFFKKTANHTSAKVVHHSGRTIVSASTQEWSLRKYLKSAIDSNAVINVARVLAQRCLQSGILSVHQAFSSKELKTPKIQLFLKTLEEEGLQTKELSAIRPKDERYL</sequence>
<organism evidence="8 9">
    <name type="scientific">Stegodyphus mimosarum</name>
    <name type="common">African social velvet spider</name>
    <dbReference type="NCBI Taxonomy" id="407821"/>
    <lineage>
        <taxon>Eukaryota</taxon>
        <taxon>Metazoa</taxon>
        <taxon>Ecdysozoa</taxon>
        <taxon>Arthropoda</taxon>
        <taxon>Chelicerata</taxon>
        <taxon>Arachnida</taxon>
        <taxon>Araneae</taxon>
        <taxon>Araneomorphae</taxon>
        <taxon>Entelegynae</taxon>
        <taxon>Eresoidea</taxon>
        <taxon>Eresidae</taxon>
        <taxon>Stegodyphus</taxon>
    </lineage>
</organism>
<dbReference type="GO" id="GO:0008097">
    <property type="term" value="F:5S rRNA binding"/>
    <property type="evidence" value="ECO:0007669"/>
    <property type="project" value="TreeGrafter"/>
</dbReference>
<dbReference type="GO" id="GO:0006412">
    <property type="term" value="P:translation"/>
    <property type="evidence" value="ECO:0007669"/>
    <property type="project" value="InterPro"/>
</dbReference>
<comment type="similarity">
    <text evidence="2">Belongs to the universal ribosomal protein uL18 family.</text>
</comment>
<dbReference type="Gene3D" id="3.30.420.80">
    <property type="entry name" value="Ribosomal protein S11"/>
    <property type="match status" value="1"/>
</dbReference>
<dbReference type="SUPFAM" id="SSF53137">
    <property type="entry name" value="Translational machinery components"/>
    <property type="match status" value="1"/>
</dbReference>
<keyword evidence="3 8" id="KW-0689">Ribosomal protein</keyword>
<comment type="subcellular location">
    <subcellularLocation>
        <location evidence="1">Mitochondrion</location>
    </subcellularLocation>
</comment>
<dbReference type="GO" id="GO:1990904">
    <property type="term" value="C:ribonucleoprotein complex"/>
    <property type="evidence" value="ECO:0007669"/>
    <property type="project" value="UniProtKB-KW"/>
</dbReference>
<dbReference type="PANTHER" id="PTHR12899">
    <property type="entry name" value="39S RIBOSOMAL PROTEIN L18, MITOCHONDRIAL"/>
    <property type="match status" value="1"/>
</dbReference>
<dbReference type="GO" id="GO:0005840">
    <property type="term" value="C:ribosome"/>
    <property type="evidence" value="ECO:0007669"/>
    <property type="project" value="UniProtKB-KW"/>
</dbReference>
<evidence type="ECO:0000256" key="1">
    <source>
        <dbReference type="ARBA" id="ARBA00004173"/>
    </source>
</evidence>